<keyword evidence="3" id="KW-1185">Reference proteome</keyword>
<feature type="region of interest" description="Disordered" evidence="1">
    <location>
        <begin position="95"/>
        <end position="116"/>
    </location>
</feature>
<dbReference type="Proteomes" id="UP001203852">
    <property type="component" value="Unassembled WGS sequence"/>
</dbReference>
<dbReference type="AlphaFoldDB" id="A0AAN6E601"/>
<evidence type="ECO:0000256" key="1">
    <source>
        <dbReference type="SAM" id="MobiDB-lite"/>
    </source>
</evidence>
<proteinExistence type="predicted"/>
<sequence length="225" mass="24714">MGATRAFRGSVAAKVSNGISKAFLAPVQSEITRRLHADGIANGLKPLDIKSRVSQSPIPAFKGLAHFPVTSPRKALNHSIIRQCLNLEKLVQHSPADTNATPSTSFTPTTSPEIAAPPMEKHPLDFMGRPKIYRAPNLFGGDSKFASCCYRPEPRTTSWGLGDHIRRLKAEQEGRPFQWPPLEDEEMAPVEEEEGCAWCRGWATPMAVDPPGWQTVPTILIPGWI</sequence>
<protein>
    <submittedName>
        <fullName evidence="2">Uncharacterized protein</fullName>
    </submittedName>
</protein>
<evidence type="ECO:0000313" key="3">
    <source>
        <dbReference type="Proteomes" id="UP001203852"/>
    </source>
</evidence>
<accession>A0AAN6E601</accession>
<name>A0AAN6E601_9EURO</name>
<dbReference type="EMBL" id="MU404350">
    <property type="protein sequence ID" value="KAI1617478.1"/>
    <property type="molecule type" value="Genomic_DNA"/>
</dbReference>
<comment type="caution">
    <text evidence="2">The sequence shown here is derived from an EMBL/GenBank/DDBJ whole genome shotgun (WGS) entry which is preliminary data.</text>
</comment>
<evidence type="ECO:0000313" key="2">
    <source>
        <dbReference type="EMBL" id="KAI1617478.1"/>
    </source>
</evidence>
<feature type="compositionally biased region" description="Low complexity" evidence="1">
    <location>
        <begin position="101"/>
        <end position="112"/>
    </location>
</feature>
<gene>
    <name evidence="2" type="ORF">EDD36DRAFT_413199</name>
</gene>
<reference evidence="2" key="1">
    <citation type="journal article" date="2022" name="bioRxiv">
        <title>Deciphering the potential niche of two novel black yeast fungi from a biological soil crust based on their genomes, phenotypes, and melanin regulation.</title>
        <authorList>
            <consortium name="DOE Joint Genome Institute"/>
            <person name="Carr E.C."/>
            <person name="Barton Q."/>
            <person name="Grambo S."/>
            <person name="Sullivan M."/>
            <person name="Renfro C.M."/>
            <person name="Kuo A."/>
            <person name="Pangilinan J."/>
            <person name="Lipzen A."/>
            <person name="Keymanesh K."/>
            <person name="Savage E."/>
            <person name="Barry K."/>
            <person name="Grigoriev I.V."/>
            <person name="Riekhof W.R."/>
            <person name="Harris S.S."/>
        </authorList>
    </citation>
    <scope>NUCLEOTIDE SEQUENCE</scope>
    <source>
        <strain evidence="2">JF 03-4F</strain>
    </source>
</reference>
<organism evidence="2 3">
    <name type="scientific">Exophiala viscosa</name>
    <dbReference type="NCBI Taxonomy" id="2486360"/>
    <lineage>
        <taxon>Eukaryota</taxon>
        <taxon>Fungi</taxon>
        <taxon>Dikarya</taxon>
        <taxon>Ascomycota</taxon>
        <taxon>Pezizomycotina</taxon>
        <taxon>Eurotiomycetes</taxon>
        <taxon>Chaetothyriomycetidae</taxon>
        <taxon>Chaetothyriales</taxon>
        <taxon>Herpotrichiellaceae</taxon>
        <taxon>Exophiala</taxon>
    </lineage>
</organism>